<evidence type="ECO:0000313" key="2">
    <source>
        <dbReference type="Proteomes" id="UP000001055"/>
    </source>
</evidence>
<proteinExistence type="predicted"/>
<organism evidence="1 2">
    <name type="scientific">Phaeosphaeria nodorum (strain SN15 / ATCC MYA-4574 / FGSC 10173)</name>
    <name type="common">Glume blotch fungus</name>
    <name type="synonym">Parastagonospora nodorum</name>
    <dbReference type="NCBI Taxonomy" id="321614"/>
    <lineage>
        <taxon>Eukaryota</taxon>
        <taxon>Fungi</taxon>
        <taxon>Dikarya</taxon>
        <taxon>Ascomycota</taxon>
        <taxon>Pezizomycotina</taxon>
        <taxon>Dothideomycetes</taxon>
        <taxon>Pleosporomycetidae</taxon>
        <taxon>Pleosporales</taxon>
        <taxon>Pleosporineae</taxon>
        <taxon>Phaeosphaeriaceae</taxon>
        <taxon>Parastagonospora</taxon>
    </lineage>
</organism>
<accession>Q0V1S7</accession>
<protein>
    <submittedName>
        <fullName evidence="1">Uncharacterized protein</fullName>
    </submittedName>
</protein>
<dbReference type="KEGG" id="pno:SNOG_02037"/>
<gene>
    <name evidence="1" type="ORF">SNOG_02037</name>
</gene>
<dbReference type="EMBL" id="CH445327">
    <property type="protein sequence ID" value="EAT90249.1"/>
    <property type="molecule type" value="Genomic_DNA"/>
</dbReference>
<reference evidence="2" key="1">
    <citation type="journal article" date="2007" name="Plant Cell">
        <title>Dothideomycete-plant interactions illuminated by genome sequencing and EST analysis of the wheat pathogen Stagonospora nodorum.</title>
        <authorList>
            <person name="Hane J.K."/>
            <person name="Lowe R.G."/>
            <person name="Solomon P.S."/>
            <person name="Tan K.C."/>
            <person name="Schoch C.L."/>
            <person name="Spatafora J.W."/>
            <person name="Crous P.W."/>
            <person name="Kodira C."/>
            <person name="Birren B.W."/>
            <person name="Galagan J.E."/>
            <person name="Torriani S.F."/>
            <person name="McDonald B.A."/>
            <person name="Oliver R.P."/>
        </authorList>
    </citation>
    <scope>NUCLEOTIDE SEQUENCE [LARGE SCALE GENOMIC DNA]</scope>
    <source>
        <strain evidence="2">SN15 / ATCC MYA-4574 / FGSC 10173</strain>
    </source>
</reference>
<dbReference type="AlphaFoldDB" id="Q0V1S7"/>
<dbReference type="InParanoid" id="Q0V1S7"/>
<dbReference type="HOGENOM" id="CLU_2671879_0_0_1"/>
<sequence>MSPSPAEEAEVSECHSYDLVANWSPCLTECVVESERRYLEEWLHSLTRLQSRARLPILGDKHKPLSSLRVNWGIY</sequence>
<dbReference type="GeneID" id="5969506"/>
<name>Q0V1S7_PHANO</name>
<dbReference type="Proteomes" id="UP000001055">
    <property type="component" value="Unassembled WGS sequence"/>
</dbReference>
<evidence type="ECO:0000313" key="1">
    <source>
        <dbReference type="EMBL" id="EAT90249.1"/>
    </source>
</evidence>
<dbReference type="RefSeq" id="XP_001792656.1">
    <property type="nucleotide sequence ID" value="XM_001792604.1"/>
</dbReference>